<evidence type="ECO:0000313" key="4">
    <source>
        <dbReference type="EMBL" id="MFC5480454.1"/>
    </source>
</evidence>
<evidence type="ECO:0000256" key="2">
    <source>
        <dbReference type="SAM" id="Phobius"/>
    </source>
</evidence>
<dbReference type="Proteomes" id="UP001596101">
    <property type="component" value="Unassembled WGS sequence"/>
</dbReference>
<dbReference type="InterPro" id="IPR050879">
    <property type="entry name" value="Acyltransferase_3"/>
</dbReference>
<sequence length="369" mass="41381">MQNVRLQHIDVWRFFAIFLVLLSHVVAHSHPWYRDAFPGLLWRLEPNGVVGVKIFFCISGFVICRGLMREDRTNGSISMRGFFIRRAYRILPPLGAFILAVAVLTAFGLYQTTGAQFSQAALFLCNIKPLGSCGWALGHTWSLAYEEQFYLIFPLLVASLGIIRQRQRLLSILAGMVVLFLLAILADHMSFLGFYLNNFIYLMAGCACALYWDELQPRLNRLPLWAWLLAAFSLVGLNAVGLPWAVRIYVYPIVFPILVCIAVFGTPIQRPSVQAVFLHPVLAYLGRMSYGIYLWQQLATEDYGFSSPATTLFLIGLSIVLAHYSFKYFELPLIELGARKSAAAQVPATPAAANQVDDDLEEDMPRSAG</sequence>
<name>A0ABW0MQE6_9BURK</name>
<keyword evidence="4" id="KW-0012">Acyltransferase</keyword>
<proteinExistence type="predicted"/>
<dbReference type="EC" id="2.3.-.-" evidence="4"/>
<dbReference type="Pfam" id="PF01757">
    <property type="entry name" value="Acyl_transf_3"/>
    <property type="match status" value="1"/>
</dbReference>
<evidence type="ECO:0000256" key="1">
    <source>
        <dbReference type="SAM" id="MobiDB-lite"/>
    </source>
</evidence>
<feature type="transmembrane region" description="Helical" evidence="2">
    <location>
        <begin position="275"/>
        <end position="295"/>
    </location>
</feature>
<feature type="transmembrane region" description="Helical" evidence="2">
    <location>
        <begin position="307"/>
        <end position="326"/>
    </location>
</feature>
<feature type="region of interest" description="Disordered" evidence="1">
    <location>
        <begin position="349"/>
        <end position="369"/>
    </location>
</feature>
<feature type="transmembrane region" description="Helical" evidence="2">
    <location>
        <begin position="50"/>
        <end position="68"/>
    </location>
</feature>
<dbReference type="PANTHER" id="PTHR23028">
    <property type="entry name" value="ACETYLTRANSFERASE"/>
    <property type="match status" value="1"/>
</dbReference>
<dbReference type="RefSeq" id="WP_379759802.1">
    <property type="nucleotide sequence ID" value="NZ_JBHSMR010000013.1"/>
</dbReference>
<feature type="transmembrane region" description="Helical" evidence="2">
    <location>
        <begin position="148"/>
        <end position="163"/>
    </location>
</feature>
<feature type="transmembrane region" description="Helical" evidence="2">
    <location>
        <begin position="170"/>
        <end position="186"/>
    </location>
</feature>
<feature type="transmembrane region" description="Helical" evidence="2">
    <location>
        <begin position="248"/>
        <end position="268"/>
    </location>
</feature>
<evidence type="ECO:0000259" key="3">
    <source>
        <dbReference type="Pfam" id="PF01757"/>
    </source>
</evidence>
<keyword evidence="2" id="KW-0472">Membrane</keyword>
<protein>
    <submittedName>
        <fullName evidence="4">Acyltransferase family protein</fullName>
        <ecNumber evidence="4">2.3.-.-</ecNumber>
    </submittedName>
</protein>
<feature type="transmembrane region" description="Helical" evidence="2">
    <location>
        <begin position="192"/>
        <end position="212"/>
    </location>
</feature>
<feature type="transmembrane region" description="Helical" evidence="2">
    <location>
        <begin position="89"/>
        <end position="110"/>
    </location>
</feature>
<reference evidence="5" key="1">
    <citation type="journal article" date="2019" name="Int. J. Syst. Evol. Microbiol.">
        <title>The Global Catalogue of Microorganisms (GCM) 10K type strain sequencing project: providing services to taxonomists for standard genome sequencing and annotation.</title>
        <authorList>
            <consortium name="The Broad Institute Genomics Platform"/>
            <consortium name="The Broad Institute Genome Sequencing Center for Infectious Disease"/>
            <person name="Wu L."/>
            <person name="Ma J."/>
        </authorList>
    </citation>
    <scope>NUCLEOTIDE SEQUENCE [LARGE SCALE GENOMIC DNA]</scope>
    <source>
        <strain evidence="5">CCUG 43111</strain>
    </source>
</reference>
<dbReference type="PANTHER" id="PTHR23028:SF53">
    <property type="entry name" value="ACYL_TRANSF_3 DOMAIN-CONTAINING PROTEIN"/>
    <property type="match status" value="1"/>
</dbReference>
<feature type="transmembrane region" description="Helical" evidence="2">
    <location>
        <begin position="12"/>
        <end position="30"/>
    </location>
</feature>
<keyword evidence="2" id="KW-1133">Transmembrane helix</keyword>
<dbReference type="GO" id="GO:0016746">
    <property type="term" value="F:acyltransferase activity"/>
    <property type="evidence" value="ECO:0007669"/>
    <property type="project" value="UniProtKB-KW"/>
</dbReference>
<keyword evidence="2" id="KW-0812">Transmembrane</keyword>
<gene>
    <name evidence="4" type="ORF">ACFPQ5_19810</name>
</gene>
<accession>A0ABW0MQE6</accession>
<keyword evidence="4" id="KW-0808">Transferase</keyword>
<comment type="caution">
    <text evidence="4">The sequence shown here is derived from an EMBL/GenBank/DDBJ whole genome shotgun (WGS) entry which is preliminary data.</text>
</comment>
<organism evidence="4 5">
    <name type="scientific">Massilia suwonensis</name>
    <dbReference type="NCBI Taxonomy" id="648895"/>
    <lineage>
        <taxon>Bacteria</taxon>
        <taxon>Pseudomonadati</taxon>
        <taxon>Pseudomonadota</taxon>
        <taxon>Betaproteobacteria</taxon>
        <taxon>Burkholderiales</taxon>
        <taxon>Oxalobacteraceae</taxon>
        <taxon>Telluria group</taxon>
        <taxon>Massilia</taxon>
    </lineage>
</organism>
<evidence type="ECO:0000313" key="5">
    <source>
        <dbReference type="Proteomes" id="UP001596101"/>
    </source>
</evidence>
<dbReference type="InterPro" id="IPR002656">
    <property type="entry name" value="Acyl_transf_3_dom"/>
</dbReference>
<feature type="domain" description="Acyltransferase 3" evidence="3">
    <location>
        <begin position="9"/>
        <end position="318"/>
    </location>
</feature>
<dbReference type="EMBL" id="JBHSMR010000013">
    <property type="protein sequence ID" value="MFC5480454.1"/>
    <property type="molecule type" value="Genomic_DNA"/>
</dbReference>
<feature type="transmembrane region" description="Helical" evidence="2">
    <location>
        <begin position="224"/>
        <end position="242"/>
    </location>
</feature>
<keyword evidence="5" id="KW-1185">Reference proteome</keyword>